<comment type="function">
    <text evidence="1">Component of the cleavage factor Im (CFIm) complex that functions as an activator of the pre-mRNA 3'-end cleavage and polyadenylation processing required for the maturation of pre-mRNA into functional mRNAs. CFIm contributes to the recruitment of multiprotein complexes on specific sequences on the pre-mRNA 3'-end, so called cleavage and polyadenylation signals (pA signals). Most pre-mRNAs contain multiple pA signals, resulting in alternative cleavage and polyadenylation (APA) producing mRNAs with variable 3'-end formation. The CFIm complex acts as a key regulator of cleavage and polyadenylation site choice during APA through its binding to 5'-UGUA-3' elements localized in the 3'-untranslated region (UTR) for a huge number of pre-mRNAs.</text>
</comment>
<keyword evidence="1" id="KW-0539">Nucleus</keyword>
<dbReference type="InterPro" id="IPR016706">
    <property type="entry name" value="Cleav_polyA_spec_factor_su5"/>
</dbReference>
<organism evidence="2 3">
    <name type="scientific">Theileria orientalis</name>
    <dbReference type="NCBI Taxonomy" id="68886"/>
    <lineage>
        <taxon>Eukaryota</taxon>
        <taxon>Sar</taxon>
        <taxon>Alveolata</taxon>
        <taxon>Apicomplexa</taxon>
        <taxon>Aconoidasida</taxon>
        <taxon>Piroplasmida</taxon>
        <taxon>Theileriidae</taxon>
        <taxon>Theileria</taxon>
    </lineage>
</organism>
<dbReference type="Pfam" id="PF13869">
    <property type="entry name" value="NUDIX_2"/>
    <property type="match status" value="1"/>
</dbReference>
<dbReference type="PANTHER" id="PTHR13047">
    <property type="entry name" value="PRE-MRNA CLEAVAGE FACTOR IM, 25KD SUBUNIT"/>
    <property type="match status" value="1"/>
</dbReference>
<dbReference type="GO" id="GO:0005849">
    <property type="term" value="C:mRNA cleavage factor complex"/>
    <property type="evidence" value="ECO:0007669"/>
    <property type="project" value="UniProtKB-UniRule"/>
</dbReference>
<evidence type="ECO:0000256" key="1">
    <source>
        <dbReference type="PIRNR" id="PIRNR017888"/>
    </source>
</evidence>
<keyword evidence="1" id="KW-0507">mRNA processing</keyword>
<dbReference type="Proteomes" id="UP000244803">
    <property type="component" value="Chromosome 4"/>
</dbReference>
<evidence type="ECO:0000313" key="2">
    <source>
        <dbReference type="EMBL" id="UKJ89832.2"/>
    </source>
</evidence>
<comment type="similarity">
    <text evidence="1">Belongs to the Nudix hydrolase family. CPSF5 subfamily.</text>
</comment>
<gene>
    <name evidence="2" type="ORF">MACJ_003086</name>
</gene>
<dbReference type="GO" id="GO:0031124">
    <property type="term" value="P:mRNA 3'-end processing"/>
    <property type="evidence" value="ECO:0007669"/>
    <property type="project" value="InterPro"/>
</dbReference>
<dbReference type="EMBL" id="CP056067">
    <property type="protein sequence ID" value="UKJ89832.2"/>
    <property type="molecule type" value="Genomic_DNA"/>
</dbReference>
<dbReference type="GO" id="GO:0003729">
    <property type="term" value="F:mRNA binding"/>
    <property type="evidence" value="ECO:0007669"/>
    <property type="project" value="UniProtKB-UniRule"/>
</dbReference>
<dbReference type="PIRSF" id="PIRSF017888">
    <property type="entry name" value="CPSF-25"/>
    <property type="match status" value="1"/>
</dbReference>
<dbReference type="AlphaFoldDB" id="A0A976M7C5"/>
<sequence length="226" mass="25660">MSDSGEVVDAESYQDNGIQRPEWDVYPQTIYKFDHNSTSVGNGLIFRLSDEVLSKRVKSYMVSGMRITVCGVILSHIKGFPSVLLMQREGDRSVGLLGGKCKSFENPKEALSSKLARFITSTKHKHQINIKEDVENIQVGDLLADLWRCDFNTDPLPYLPLHTNRPKEKISLYQVTVSENCKISVPKGFSLRFVPLYDFYNPEFGLSIGAIPHLLSRFNISYMYND</sequence>
<evidence type="ECO:0000313" key="3">
    <source>
        <dbReference type="Proteomes" id="UP000244803"/>
    </source>
</evidence>
<comment type="subcellular location">
    <subcellularLocation>
        <location evidence="1">Nucleus</location>
    </subcellularLocation>
    <subcellularLocation>
        <location evidence="1">Cytoplasm</location>
    </subcellularLocation>
</comment>
<reference evidence="2" key="1">
    <citation type="submission" date="2022-07" db="EMBL/GenBank/DDBJ databases">
        <title>Evaluation of T. orientalis genome assembly methods using nanopore sequencing and analysis of variation between genomes.</title>
        <authorList>
            <person name="Yam J."/>
            <person name="Micallef M.L."/>
            <person name="Liu M."/>
            <person name="Djordjevic S.P."/>
            <person name="Bogema D.R."/>
            <person name="Jenkins C."/>
        </authorList>
    </citation>
    <scope>NUCLEOTIDE SEQUENCE</scope>
    <source>
        <strain evidence="2">Fish Creek</strain>
    </source>
</reference>
<protein>
    <recommendedName>
        <fullName evidence="1">Cleavage and polyadenylation specificity factor subunit 5</fullName>
    </recommendedName>
</protein>
<keyword evidence="1" id="KW-0963">Cytoplasm</keyword>
<dbReference type="GO" id="GO:0005737">
    <property type="term" value="C:cytoplasm"/>
    <property type="evidence" value="ECO:0007669"/>
    <property type="project" value="UniProtKB-SubCell"/>
</dbReference>
<keyword evidence="1" id="KW-0694">RNA-binding</keyword>
<accession>A0A976M7C5</accession>
<comment type="subunit">
    <text evidence="1">Homodimer (via N- and C-terminus); binds RNA as homodimer. Component of the cleavage factor Im (CFIm) complex.</text>
</comment>
<dbReference type="Gene3D" id="3.90.79.10">
    <property type="entry name" value="Nucleoside Triphosphate Pyrophosphohydrolase"/>
    <property type="match status" value="1"/>
</dbReference>
<dbReference type="OrthoDB" id="359645at2759"/>
<proteinExistence type="inferred from homology"/>
<name>A0A976M7C5_THEOR</name>